<feature type="non-terminal residue" evidence="1">
    <location>
        <position position="1"/>
    </location>
</feature>
<protein>
    <recommendedName>
        <fullName evidence="3">Aldo/keto reductase</fullName>
    </recommendedName>
</protein>
<dbReference type="Gene3D" id="3.20.20.100">
    <property type="entry name" value="NADP-dependent oxidoreductase domain"/>
    <property type="match status" value="1"/>
</dbReference>
<organism evidence="1 2">
    <name type="scientific">Saccharophagus degradans</name>
    <dbReference type="NCBI Taxonomy" id="86304"/>
    <lineage>
        <taxon>Bacteria</taxon>
        <taxon>Pseudomonadati</taxon>
        <taxon>Pseudomonadota</taxon>
        <taxon>Gammaproteobacteria</taxon>
        <taxon>Cellvibrionales</taxon>
        <taxon>Cellvibrionaceae</taxon>
        <taxon>Saccharophagus</taxon>
    </lineage>
</organism>
<sequence length="59" mass="6734">IPLSRLALRYVFSTKEADRVVVGPSKKEQMIDLLNAWEEGKLEESIFNEITTVIEKIKG</sequence>
<reference evidence="1" key="1">
    <citation type="submission" date="2023-07" db="EMBL/GenBank/DDBJ databases">
        <title>Genome content predicts the carbon catabolic preferences of heterotrophic bacteria.</title>
        <authorList>
            <person name="Gralka M."/>
        </authorList>
    </citation>
    <scope>NUCLEOTIDE SEQUENCE</scope>
    <source>
        <strain evidence="1">I3M17_2</strain>
    </source>
</reference>
<proteinExistence type="predicted"/>
<dbReference type="EMBL" id="JAUOPB010000550">
    <property type="protein sequence ID" value="MDO6425281.1"/>
    <property type="molecule type" value="Genomic_DNA"/>
</dbReference>
<dbReference type="SUPFAM" id="SSF51430">
    <property type="entry name" value="NAD(P)-linked oxidoreductase"/>
    <property type="match status" value="1"/>
</dbReference>
<evidence type="ECO:0000313" key="2">
    <source>
        <dbReference type="Proteomes" id="UP001169760"/>
    </source>
</evidence>
<dbReference type="InterPro" id="IPR036812">
    <property type="entry name" value="NAD(P)_OxRdtase_dom_sf"/>
</dbReference>
<dbReference type="Proteomes" id="UP001169760">
    <property type="component" value="Unassembled WGS sequence"/>
</dbReference>
<accession>A0AAW7XE56</accession>
<comment type="caution">
    <text evidence="1">The sequence shown here is derived from an EMBL/GenBank/DDBJ whole genome shotgun (WGS) entry which is preliminary data.</text>
</comment>
<name>A0AAW7XE56_9GAMM</name>
<evidence type="ECO:0008006" key="3">
    <source>
        <dbReference type="Google" id="ProtNLM"/>
    </source>
</evidence>
<dbReference type="AlphaFoldDB" id="A0AAW7XE56"/>
<gene>
    <name evidence="1" type="ORF">Q4521_22595</name>
</gene>
<evidence type="ECO:0000313" key="1">
    <source>
        <dbReference type="EMBL" id="MDO6425281.1"/>
    </source>
</evidence>